<organism evidence="1">
    <name type="scientific">Gallibacterium anatis</name>
    <dbReference type="NCBI Taxonomy" id="750"/>
    <lineage>
        <taxon>Bacteria</taxon>
        <taxon>Pseudomonadati</taxon>
        <taxon>Pseudomonadota</taxon>
        <taxon>Gammaproteobacteria</taxon>
        <taxon>Pasteurellales</taxon>
        <taxon>Pasteurellaceae</taxon>
        <taxon>Gallibacterium</taxon>
    </lineage>
</organism>
<dbReference type="EMBL" id="JADION010000003">
    <property type="protein sequence ID" value="MBF4102225.1"/>
    <property type="molecule type" value="Genomic_DNA"/>
</dbReference>
<evidence type="ECO:0000313" key="1">
    <source>
        <dbReference type="EMBL" id="MBF4102225.1"/>
    </source>
</evidence>
<protein>
    <submittedName>
        <fullName evidence="1">Uncharacterized protein</fullName>
    </submittedName>
</protein>
<sequence length="63" mass="6997">MLFARFLAENKLLMYPDPEHPVPLTLEECEELAPDEGAEMGWELAALCRPNAAANLSALTLRL</sequence>
<name>A0A930UVL4_9PAST</name>
<comment type="caution">
    <text evidence="1">The sequence shown here is derived from an EMBL/GenBank/DDBJ whole genome shotgun (WGS) entry which is preliminary data.</text>
</comment>
<dbReference type="AlphaFoldDB" id="A0A930UVL4"/>
<reference evidence="1" key="1">
    <citation type="submission" date="2020-11" db="EMBL/GenBank/DDBJ databases">
        <title>Gallibacterium anatis 1637, full genome, WGS.</title>
        <authorList>
            <person name="Laishevtcev A.I."/>
            <person name="Yakimova E.A."/>
            <person name="Petkovich D."/>
            <person name="Stepanova T.V."/>
            <person name="Kalendr R.S."/>
            <person name="Rubalsky E.O."/>
            <person name="Zulkarneev E.R."/>
            <person name="Aleshkin A.V."/>
        </authorList>
    </citation>
    <scope>NUCLEOTIDE SEQUENCE</scope>
    <source>
        <strain evidence="1">1637</strain>
    </source>
</reference>
<proteinExistence type="predicted"/>
<gene>
    <name evidence="1" type="ORF">INT80_01695</name>
</gene>
<accession>A0A930UVL4</accession>